<evidence type="ECO:0000256" key="7">
    <source>
        <dbReference type="ARBA" id="ARBA00022722"/>
    </source>
</evidence>
<evidence type="ECO:0000256" key="9">
    <source>
        <dbReference type="ARBA" id="ARBA00022801"/>
    </source>
</evidence>
<evidence type="ECO:0000256" key="2">
    <source>
        <dbReference type="ARBA" id="ARBA00004123"/>
    </source>
</evidence>
<sequence length="239" mass="26980">MPTSETDIISKWEEFGKIAGFPRVGGVIATTHVAIKLPHKNPLVYLNDYEFHSLKIQIICDADGLILNYSADNPGSFPNDKIWTHSIIRQRMEDKEFGESLLLGDCSYPQETYLMTPFVHPVTAGQLAYNTSLTKTRAVVRQCVDTLKARFQCLRKSSGALRYSPDRCARIVEACIYLHNFCIQRNVPFYNNELCSEEVVDDVSTTHVYQVALTENGRRARDEVVRLNFSGALGQSIVI</sequence>
<keyword evidence="7" id="KW-0540">Nuclease</keyword>
<evidence type="ECO:0000313" key="14">
    <source>
        <dbReference type="Proteomes" id="UP000694843"/>
    </source>
</evidence>
<evidence type="ECO:0000256" key="1">
    <source>
        <dbReference type="ARBA" id="ARBA00001968"/>
    </source>
</evidence>
<evidence type="ECO:0000256" key="10">
    <source>
        <dbReference type="ARBA" id="ARBA00023242"/>
    </source>
</evidence>
<dbReference type="RefSeq" id="XP_018019827.2">
    <property type="nucleotide sequence ID" value="XM_018164338.2"/>
</dbReference>
<dbReference type="InterPro" id="IPR045249">
    <property type="entry name" value="HARBI1-like"/>
</dbReference>
<dbReference type="PANTHER" id="PTHR22930:SF267">
    <property type="entry name" value="NUCLEASE HARBI1-RELATED"/>
    <property type="match status" value="1"/>
</dbReference>
<keyword evidence="6" id="KW-0963">Cytoplasm</keyword>
<evidence type="ECO:0000259" key="13">
    <source>
        <dbReference type="Pfam" id="PF13359"/>
    </source>
</evidence>
<evidence type="ECO:0000256" key="3">
    <source>
        <dbReference type="ARBA" id="ARBA00004496"/>
    </source>
</evidence>
<dbReference type="Proteomes" id="UP000694843">
    <property type="component" value="Unplaced"/>
</dbReference>
<dbReference type="InterPro" id="IPR026103">
    <property type="entry name" value="HARBI1_animal"/>
</dbReference>
<evidence type="ECO:0000256" key="4">
    <source>
        <dbReference type="ARBA" id="ARBA00006958"/>
    </source>
</evidence>
<protein>
    <recommendedName>
        <fullName evidence="5">Putative nuclease HARBI1</fullName>
    </recommendedName>
    <alternativeName>
        <fullName evidence="11">Harbinger transposase-derived nuclease</fullName>
    </alternativeName>
</protein>
<dbReference type="GO" id="GO:0004518">
    <property type="term" value="F:nuclease activity"/>
    <property type="evidence" value="ECO:0007669"/>
    <property type="project" value="UniProtKB-KW"/>
</dbReference>
<dbReference type="AlphaFoldDB" id="A0A8B7P1D7"/>
<dbReference type="PRINTS" id="PR02086">
    <property type="entry name" value="PUTNUCHARBI1"/>
</dbReference>
<keyword evidence="9" id="KW-0378">Hydrolase</keyword>
<keyword evidence="8" id="KW-0479">Metal-binding</keyword>
<evidence type="ECO:0000256" key="8">
    <source>
        <dbReference type="ARBA" id="ARBA00022723"/>
    </source>
</evidence>
<accession>A0A8B7P1D7</accession>
<evidence type="ECO:0000256" key="5">
    <source>
        <dbReference type="ARBA" id="ARBA00015519"/>
    </source>
</evidence>
<evidence type="ECO:0000256" key="11">
    <source>
        <dbReference type="ARBA" id="ARBA00030126"/>
    </source>
</evidence>
<dbReference type="GO" id="GO:0046872">
    <property type="term" value="F:metal ion binding"/>
    <property type="evidence" value="ECO:0007669"/>
    <property type="project" value="UniProtKB-KW"/>
</dbReference>
<dbReference type="PANTHER" id="PTHR22930">
    <property type="match status" value="1"/>
</dbReference>
<reference evidence="15" key="1">
    <citation type="submission" date="2025-08" db="UniProtKB">
        <authorList>
            <consortium name="RefSeq"/>
        </authorList>
    </citation>
    <scope>IDENTIFICATION</scope>
    <source>
        <tissue evidence="15">Whole organism</tissue>
    </source>
</reference>
<organism evidence="14 15">
    <name type="scientific">Hyalella azteca</name>
    <name type="common">Amphipod</name>
    <dbReference type="NCBI Taxonomy" id="294128"/>
    <lineage>
        <taxon>Eukaryota</taxon>
        <taxon>Metazoa</taxon>
        <taxon>Ecdysozoa</taxon>
        <taxon>Arthropoda</taxon>
        <taxon>Crustacea</taxon>
        <taxon>Multicrustacea</taxon>
        <taxon>Malacostraca</taxon>
        <taxon>Eumalacostraca</taxon>
        <taxon>Peracarida</taxon>
        <taxon>Amphipoda</taxon>
        <taxon>Senticaudata</taxon>
        <taxon>Talitrida</taxon>
        <taxon>Talitroidea</taxon>
        <taxon>Hyalellidae</taxon>
        <taxon>Hyalella</taxon>
    </lineage>
</organism>
<dbReference type="InterPro" id="IPR027806">
    <property type="entry name" value="HARBI1_dom"/>
</dbReference>
<evidence type="ECO:0000313" key="15">
    <source>
        <dbReference type="RefSeq" id="XP_018019827.2"/>
    </source>
</evidence>
<name>A0A8B7P1D7_HYAAZ</name>
<dbReference type="GO" id="GO:0005737">
    <property type="term" value="C:cytoplasm"/>
    <property type="evidence" value="ECO:0007669"/>
    <property type="project" value="UniProtKB-SubCell"/>
</dbReference>
<gene>
    <name evidence="15" type="primary">LOC108676280</name>
</gene>
<dbReference type="Pfam" id="PF13359">
    <property type="entry name" value="DDE_Tnp_4"/>
    <property type="match status" value="1"/>
</dbReference>
<dbReference type="OrthoDB" id="6376883at2759"/>
<proteinExistence type="inferred from homology"/>
<comment type="function">
    <text evidence="12">Transposase-derived protein that may have nuclease activity. Does not have transposase activity.</text>
</comment>
<keyword evidence="10" id="KW-0539">Nucleus</keyword>
<comment type="cofactor">
    <cofactor evidence="1">
        <name>a divalent metal cation</name>
        <dbReference type="ChEBI" id="CHEBI:60240"/>
    </cofactor>
</comment>
<dbReference type="GO" id="GO:0005634">
    <property type="term" value="C:nucleus"/>
    <property type="evidence" value="ECO:0007669"/>
    <property type="project" value="UniProtKB-SubCell"/>
</dbReference>
<comment type="subcellular location">
    <subcellularLocation>
        <location evidence="3">Cytoplasm</location>
    </subcellularLocation>
    <subcellularLocation>
        <location evidence="2">Nucleus</location>
    </subcellularLocation>
</comment>
<comment type="similarity">
    <text evidence="4">Belongs to the HARBI1 family.</text>
</comment>
<dbReference type="GO" id="GO:0016787">
    <property type="term" value="F:hydrolase activity"/>
    <property type="evidence" value="ECO:0007669"/>
    <property type="project" value="UniProtKB-KW"/>
</dbReference>
<dbReference type="KEGG" id="hazt:108676280"/>
<dbReference type="OMA" id="PEIHANN"/>
<dbReference type="GeneID" id="108676280"/>
<keyword evidence="14" id="KW-1185">Reference proteome</keyword>
<feature type="domain" description="DDE Tnp4" evidence="13">
    <location>
        <begin position="30"/>
        <end position="180"/>
    </location>
</feature>
<evidence type="ECO:0000256" key="6">
    <source>
        <dbReference type="ARBA" id="ARBA00022490"/>
    </source>
</evidence>
<evidence type="ECO:0000256" key="12">
    <source>
        <dbReference type="ARBA" id="ARBA00045850"/>
    </source>
</evidence>